<evidence type="ECO:0000313" key="3">
    <source>
        <dbReference type="Proteomes" id="UP000235081"/>
    </source>
</evidence>
<feature type="transmembrane region" description="Helical" evidence="1">
    <location>
        <begin position="58"/>
        <end position="82"/>
    </location>
</feature>
<dbReference type="Pfam" id="PF04020">
    <property type="entry name" value="Phage_holin_4_2"/>
    <property type="match status" value="1"/>
</dbReference>
<evidence type="ECO:0008006" key="4">
    <source>
        <dbReference type="Google" id="ProtNLM"/>
    </source>
</evidence>
<evidence type="ECO:0000256" key="1">
    <source>
        <dbReference type="SAM" id="Phobius"/>
    </source>
</evidence>
<dbReference type="PANTHER" id="PTHR37309:SF1">
    <property type="entry name" value="SLR0284 PROTEIN"/>
    <property type="match status" value="1"/>
</dbReference>
<gene>
    <name evidence="2" type="ORF">CEN46_13205</name>
</gene>
<name>A0A2N6LEX2_9CYAN</name>
<evidence type="ECO:0000313" key="2">
    <source>
        <dbReference type="EMBL" id="PMB22065.1"/>
    </source>
</evidence>
<dbReference type="PANTHER" id="PTHR37309">
    <property type="entry name" value="SLR0284 PROTEIN"/>
    <property type="match status" value="1"/>
</dbReference>
<sequence>MVGLIITWLVTAVSFLIISRLPIGVEIDGFGKALITAAVFGILNALLLPILTFFTLPFIIITIGLFFFVLNSIIFGLSAAIVPGFRLRYGFWSALLGSTALAIINSILLRLIAPLT</sequence>
<dbReference type="EMBL" id="NMQE01000376">
    <property type="protein sequence ID" value="PMB22065.1"/>
    <property type="molecule type" value="Genomic_DNA"/>
</dbReference>
<keyword evidence="1" id="KW-0472">Membrane</keyword>
<organism evidence="2 3">
    <name type="scientific">Fischerella thermalis CCMEE 5318</name>
    <dbReference type="NCBI Taxonomy" id="2019666"/>
    <lineage>
        <taxon>Bacteria</taxon>
        <taxon>Bacillati</taxon>
        <taxon>Cyanobacteriota</taxon>
        <taxon>Cyanophyceae</taxon>
        <taxon>Nostocales</taxon>
        <taxon>Hapalosiphonaceae</taxon>
        <taxon>Fischerella</taxon>
    </lineage>
</organism>
<dbReference type="InterPro" id="IPR007165">
    <property type="entry name" value="Phage_holin_4_2"/>
</dbReference>
<comment type="caution">
    <text evidence="2">The sequence shown here is derived from an EMBL/GenBank/DDBJ whole genome shotgun (WGS) entry which is preliminary data.</text>
</comment>
<feature type="transmembrane region" description="Helical" evidence="1">
    <location>
        <begin position="6"/>
        <end position="23"/>
    </location>
</feature>
<dbReference type="AlphaFoldDB" id="A0A2N6LEX2"/>
<feature type="transmembrane region" description="Helical" evidence="1">
    <location>
        <begin position="30"/>
        <end position="52"/>
    </location>
</feature>
<proteinExistence type="predicted"/>
<dbReference type="RefSeq" id="WP_102181913.1">
    <property type="nucleotide sequence ID" value="NZ_NMQE01000376.1"/>
</dbReference>
<accession>A0A2N6LEX2</accession>
<keyword evidence="1" id="KW-1133">Transmembrane helix</keyword>
<protein>
    <recommendedName>
        <fullName evidence="4">Phage holin family protein</fullName>
    </recommendedName>
</protein>
<dbReference type="Proteomes" id="UP000235081">
    <property type="component" value="Unassembled WGS sequence"/>
</dbReference>
<keyword evidence="1" id="KW-0812">Transmembrane</keyword>
<feature type="transmembrane region" description="Helical" evidence="1">
    <location>
        <begin position="89"/>
        <end position="113"/>
    </location>
</feature>
<reference evidence="2 3" key="1">
    <citation type="submission" date="2017-07" db="EMBL/GenBank/DDBJ databases">
        <title>Genomes of Fischerella (Mastigocladus) sp. strains.</title>
        <authorList>
            <person name="Miller S.R."/>
        </authorList>
    </citation>
    <scope>NUCLEOTIDE SEQUENCE [LARGE SCALE GENOMIC DNA]</scope>
    <source>
        <strain evidence="2 3">CCMEE 5318</strain>
    </source>
</reference>